<organism evidence="4">
    <name type="scientific">Eutreptiella gymnastica</name>
    <dbReference type="NCBI Taxonomy" id="73025"/>
    <lineage>
        <taxon>Eukaryota</taxon>
        <taxon>Discoba</taxon>
        <taxon>Euglenozoa</taxon>
        <taxon>Euglenida</taxon>
        <taxon>Spirocuta</taxon>
        <taxon>Euglenophyceae</taxon>
        <taxon>Eutreptiales</taxon>
        <taxon>Eutreptiaceae</taxon>
        <taxon>Eutreptiella</taxon>
    </lineage>
</organism>
<feature type="transmembrane region" description="Helical" evidence="3">
    <location>
        <begin position="195"/>
        <end position="219"/>
    </location>
</feature>
<keyword evidence="3" id="KW-0812">Transmembrane</keyword>
<evidence type="ECO:0000313" key="4">
    <source>
        <dbReference type="EMBL" id="CAE0809834.1"/>
    </source>
</evidence>
<dbReference type="InterPro" id="IPR001345">
    <property type="entry name" value="PG/BPGM_mutase_AS"/>
</dbReference>
<evidence type="ECO:0000256" key="2">
    <source>
        <dbReference type="PIRSR" id="PIRSR613078-2"/>
    </source>
</evidence>
<feature type="active site" description="Tele-phosphohistidine intermediate" evidence="1">
    <location>
        <position position="283"/>
    </location>
</feature>
<feature type="transmembrane region" description="Helical" evidence="3">
    <location>
        <begin position="27"/>
        <end position="51"/>
    </location>
</feature>
<protein>
    <submittedName>
        <fullName evidence="4">Uncharacterized protein</fullName>
    </submittedName>
</protein>
<dbReference type="Gene3D" id="3.40.50.1240">
    <property type="entry name" value="Phosphoglycerate mutase-like"/>
    <property type="match status" value="1"/>
</dbReference>
<feature type="transmembrane region" description="Helical" evidence="3">
    <location>
        <begin position="231"/>
        <end position="248"/>
    </location>
</feature>
<feature type="binding site" evidence="2">
    <location>
        <position position="338"/>
    </location>
    <ligand>
        <name>substrate</name>
    </ligand>
</feature>
<keyword evidence="3" id="KW-1133">Transmembrane helix</keyword>
<keyword evidence="3" id="KW-0472">Membrane</keyword>
<feature type="binding site" evidence="2">
    <location>
        <begin position="282"/>
        <end position="289"/>
    </location>
    <ligand>
        <name>substrate</name>
    </ligand>
</feature>
<dbReference type="CDD" id="cd07067">
    <property type="entry name" value="HP_PGM_like"/>
    <property type="match status" value="1"/>
</dbReference>
<dbReference type="InterPro" id="IPR013078">
    <property type="entry name" value="His_Pase_superF_clade-1"/>
</dbReference>
<evidence type="ECO:0000256" key="1">
    <source>
        <dbReference type="PIRSR" id="PIRSR613078-1"/>
    </source>
</evidence>
<dbReference type="EMBL" id="HBJA01059223">
    <property type="protein sequence ID" value="CAE0809834.1"/>
    <property type="molecule type" value="Transcribed_RNA"/>
</dbReference>
<dbReference type="InterPro" id="IPR052765">
    <property type="entry name" value="PGM-Related"/>
</dbReference>
<gene>
    <name evidence="4" type="ORF">EGYM00163_LOCUS20968</name>
</gene>
<proteinExistence type="predicted"/>
<dbReference type="AlphaFoldDB" id="A0A7S4CXU5"/>
<feature type="active site" description="Proton donor/acceptor" evidence="1">
    <location>
        <position position="366"/>
    </location>
</feature>
<dbReference type="PANTHER" id="PTHR46192">
    <property type="entry name" value="BROAD-RANGE ACID PHOSPHATASE DET1"/>
    <property type="match status" value="1"/>
</dbReference>
<dbReference type="InterPro" id="IPR029033">
    <property type="entry name" value="His_PPase_superfam"/>
</dbReference>
<dbReference type="SUPFAM" id="SSF53254">
    <property type="entry name" value="Phosphoglycerate mutase-like"/>
    <property type="match status" value="1"/>
</dbReference>
<evidence type="ECO:0000256" key="3">
    <source>
        <dbReference type="SAM" id="Phobius"/>
    </source>
</evidence>
<reference evidence="4" key="1">
    <citation type="submission" date="2021-01" db="EMBL/GenBank/DDBJ databases">
        <authorList>
            <person name="Corre E."/>
            <person name="Pelletier E."/>
            <person name="Niang G."/>
            <person name="Scheremetjew M."/>
            <person name="Finn R."/>
            <person name="Kale V."/>
            <person name="Holt S."/>
            <person name="Cochrane G."/>
            <person name="Meng A."/>
            <person name="Brown T."/>
            <person name="Cohen L."/>
        </authorList>
    </citation>
    <scope>NUCLEOTIDE SEQUENCE</scope>
    <source>
        <strain evidence="4">CCMP1594</strain>
    </source>
</reference>
<sequence length="576" mass="64463">MHRHSYEVAKCGPGYAYPSSQTRLRDWAAASFAVAGTTLLSFLLLSVLSGLSPRSLTQLMISTSALHVRPAFALQPRGLGPRRTRAGAHMQLPGVGLSGAVEDAVQELEDRTRPLHEDTRDHDPAADLMSNVEDGAEAVPPPSGGDVKVQAMGPHAVMIGGLLGSTVFGAARWFRGRKGRRGDPKVYAKDSFRDSIQSSGASLWLAVLSIGTFIVAMALWKHPSVPNALTFLKPFLPLVLLAVLLWRFRAIHWLGAKSGMWLYQQRLSLILDRRPKRIILLRHGESMGNVNKAIYETVPDNRLKLSDKGHQQAADAGDKIKALVGIEKVGVFVSPFIRTQETAAGVLSKLDPQQVTFVRQDPRLREQEWGNFQSTRDSDKILQDREKVGRFFYRFQTGESGADVYDRVSSFLQSLFRRLDGPQTPPQNVLIVSHGLMMRFFLMRYFRWSVETFETVWNPDNCEFWVLEKCEKGIYTLSDQGTIPKSTKKVTVVFNDGHEEERVLGDYIRAPGKTRRRTDWILEKLGLDPAEVREIIIDPMTVCEVADHKSKLSAPSDNLFIRLLESDETGEADQVM</sequence>
<accession>A0A7S4CXU5</accession>
<feature type="transmembrane region" description="Helical" evidence="3">
    <location>
        <begin position="156"/>
        <end position="174"/>
    </location>
</feature>
<dbReference type="SMART" id="SM00855">
    <property type="entry name" value="PGAM"/>
    <property type="match status" value="1"/>
</dbReference>
<dbReference type="Pfam" id="PF00300">
    <property type="entry name" value="His_Phos_1"/>
    <property type="match status" value="1"/>
</dbReference>
<dbReference type="PROSITE" id="PS00175">
    <property type="entry name" value="PG_MUTASE"/>
    <property type="match status" value="1"/>
</dbReference>
<dbReference type="GO" id="GO:0003824">
    <property type="term" value="F:catalytic activity"/>
    <property type="evidence" value="ECO:0007669"/>
    <property type="project" value="InterPro"/>
</dbReference>
<name>A0A7S4CXU5_9EUGL</name>